<evidence type="ECO:0000256" key="2">
    <source>
        <dbReference type="SAM" id="Phobius"/>
    </source>
</evidence>
<keyword evidence="5" id="KW-1185">Reference proteome</keyword>
<feature type="compositionally biased region" description="Basic and acidic residues" evidence="1">
    <location>
        <begin position="26"/>
        <end position="37"/>
    </location>
</feature>
<name>A0A917SX73_9ACTN</name>
<organism evidence="4 5">
    <name type="scientific">Nakamurella endophytica</name>
    <dbReference type="NCBI Taxonomy" id="1748367"/>
    <lineage>
        <taxon>Bacteria</taxon>
        <taxon>Bacillati</taxon>
        <taxon>Actinomycetota</taxon>
        <taxon>Actinomycetes</taxon>
        <taxon>Nakamurellales</taxon>
        <taxon>Nakamurellaceae</taxon>
        <taxon>Nakamurella</taxon>
    </lineage>
</organism>
<evidence type="ECO:0000313" key="5">
    <source>
        <dbReference type="Proteomes" id="UP000655208"/>
    </source>
</evidence>
<dbReference type="Pfam" id="PF10756">
    <property type="entry name" value="bPH_6"/>
    <property type="match status" value="1"/>
</dbReference>
<protein>
    <recommendedName>
        <fullName evidence="3">Low molecular weight protein antigen 6 PH domain-containing protein</fullName>
    </recommendedName>
</protein>
<keyword evidence="2" id="KW-1133">Transmembrane helix</keyword>
<keyword evidence="2" id="KW-0472">Membrane</keyword>
<feature type="compositionally biased region" description="Low complexity" evidence="1">
    <location>
        <begin position="38"/>
        <end position="52"/>
    </location>
</feature>
<evidence type="ECO:0000256" key="1">
    <source>
        <dbReference type="SAM" id="MobiDB-lite"/>
    </source>
</evidence>
<feature type="transmembrane region" description="Helical" evidence="2">
    <location>
        <begin position="72"/>
        <end position="92"/>
    </location>
</feature>
<feature type="region of interest" description="Disordered" evidence="1">
    <location>
        <begin position="207"/>
        <end position="240"/>
    </location>
</feature>
<dbReference type="EMBL" id="BMNA01000004">
    <property type="protein sequence ID" value="GGM01187.1"/>
    <property type="molecule type" value="Genomic_DNA"/>
</dbReference>
<dbReference type="InterPro" id="IPR019692">
    <property type="entry name" value="CFP-6_PH"/>
</dbReference>
<evidence type="ECO:0000313" key="4">
    <source>
        <dbReference type="EMBL" id="GGM01187.1"/>
    </source>
</evidence>
<dbReference type="Proteomes" id="UP000655208">
    <property type="component" value="Unassembled WGS sequence"/>
</dbReference>
<comment type="caution">
    <text evidence="4">The sequence shown here is derived from an EMBL/GenBank/DDBJ whole genome shotgun (WGS) entry which is preliminary data.</text>
</comment>
<evidence type="ECO:0000259" key="3">
    <source>
        <dbReference type="Pfam" id="PF10756"/>
    </source>
</evidence>
<feature type="compositionally biased region" description="Basic and acidic residues" evidence="1">
    <location>
        <begin position="215"/>
        <end position="232"/>
    </location>
</feature>
<dbReference type="AlphaFoldDB" id="A0A917SX73"/>
<keyword evidence="2" id="KW-0812">Transmembrane</keyword>
<proteinExistence type="predicted"/>
<dbReference type="RefSeq" id="WP_229674281.1">
    <property type="nucleotide sequence ID" value="NZ_BMNA01000004.1"/>
</dbReference>
<feature type="region of interest" description="Disordered" evidence="1">
    <location>
        <begin position="1"/>
        <end position="52"/>
    </location>
</feature>
<reference evidence="4" key="1">
    <citation type="journal article" date="2014" name="Int. J. Syst. Evol. Microbiol.">
        <title>Complete genome sequence of Corynebacterium casei LMG S-19264T (=DSM 44701T), isolated from a smear-ripened cheese.</title>
        <authorList>
            <consortium name="US DOE Joint Genome Institute (JGI-PGF)"/>
            <person name="Walter F."/>
            <person name="Albersmeier A."/>
            <person name="Kalinowski J."/>
            <person name="Ruckert C."/>
        </authorList>
    </citation>
    <scope>NUCLEOTIDE SEQUENCE</scope>
    <source>
        <strain evidence="4">CGMCC 4.7308</strain>
    </source>
</reference>
<sequence length="240" mass="25460">MTGPVPDGPADGRHSVDPAAEGVDPAGHRPAGERERTAGAAGPADGPDAASDVASDVADGVLLTVRPHRMRIYATVSSTLIVAAMIVVGLLLKSSEDGVSFRTSDQVALIGIGILVGAGVLLMGRPRLQVERSGLRVRNILGENFYPWPLVQRVAFSEGANWAQLALPDDETHPVMAIQALDRDRAVASLRAVRTWHARLGTPVPAPVPVLTEPPTDRPLGRLEIIDREKQAAGKQRRRG</sequence>
<accession>A0A917SX73</accession>
<feature type="transmembrane region" description="Helical" evidence="2">
    <location>
        <begin position="107"/>
        <end position="124"/>
    </location>
</feature>
<reference evidence="4" key="2">
    <citation type="submission" date="2020-09" db="EMBL/GenBank/DDBJ databases">
        <authorList>
            <person name="Sun Q."/>
            <person name="Zhou Y."/>
        </authorList>
    </citation>
    <scope>NUCLEOTIDE SEQUENCE</scope>
    <source>
        <strain evidence="4">CGMCC 4.7308</strain>
    </source>
</reference>
<gene>
    <name evidence="4" type="ORF">GCM10011594_21580</name>
</gene>
<feature type="domain" description="Low molecular weight protein antigen 6 PH" evidence="3">
    <location>
        <begin position="125"/>
        <end position="194"/>
    </location>
</feature>